<gene>
    <name evidence="3" type="ORF">AB1Y20_008201</name>
</gene>
<feature type="signal peptide" evidence="2">
    <location>
        <begin position="1"/>
        <end position="17"/>
    </location>
</feature>
<keyword evidence="4" id="KW-1185">Reference proteome</keyword>
<keyword evidence="2" id="KW-0732">Signal</keyword>
<dbReference type="PANTHER" id="PTHR36974:SF1">
    <property type="entry name" value="DOXX FAMILY MEMBRANE PROTEIN"/>
    <property type="match status" value="1"/>
</dbReference>
<evidence type="ECO:0008006" key="5">
    <source>
        <dbReference type="Google" id="ProtNLM"/>
    </source>
</evidence>
<dbReference type="EMBL" id="JBGBPQ010000018">
    <property type="protein sequence ID" value="KAL1507355.1"/>
    <property type="molecule type" value="Genomic_DNA"/>
</dbReference>
<name>A0AB34IU16_PRYPA</name>
<keyword evidence="1" id="KW-1133">Transmembrane helix</keyword>
<evidence type="ECO:0000313" key="3">
    <source>
        <dbReference type="EMBL" id="KAL1507355.1"/>
    </source>
</evidence>
<sequence length="273" mass="29064">MASALLLPLLLPSAAFLAQPRVRQLGHLCSTPLSIARAPPRSQPSLSLADLRERESRGEIVAGVGEGRELPSLSGINTLPLPLQAAVVIAIALAIGGLTALLYGPVFDAVRGSWVWSLSRPTWPILGAIYLAAGVAHFTEAEGFENITPPNGTWGFWYTPFSPRFNVYWTGVVEIFGGAWMMLGFGAQLLGVSLPAALGPVVSDAALTLFLLTIVVTPANIFAMSHNAKFPLDIETPVVGHVVRLLFQPVLLAMLLEMAQPTLLDAKVNLGLM</sequence>
<protein>
    <recommendedName>
        <fullName evidence="5">Derlin</fullName>
    </recommendedName>
</protein>
<dbReference type="Proteomes" id="UP001515480">
    <property type="component" value="Unassembled WGS sequence"/>
</dbReference>
<comment type="caution">
    <text evidence="3">The sequence shown here is derived from an EMBL/GenBank/DDBJ whole genome shotgun (WGS) entry which is preliminary data.</text>
</comment>
<feature type="transmembrane region" description="Helical" evidence="1">
    <location>
        <begin position="205"/>
        <end position="223"/>
    </location>
</feature>
<evidence type="ECO:0000313" key="4">
    <source>
        <dbReference type="Proteomes" id="UP001515480"/>
    </source>
</evidence>
<keyword evidence="1" id="KW-0472">Membrane</keyword>
<feature type="transmembrane region" description="Helical" evidence="1">
    <location>
        <begin position="167"/>
        <end position="185"/>
    </location>
</feature>
<dbReference type="AlphaFoldDB" id="A0AB34IU16"/>
<evidence type="ECO:0000256" key="1">
    <source>
        <dbReference type="SAM" id="Phobius"/>
    </source>
</evidence>
<evidence type="ECO:0000256" key="2">
    <source>
        <dbReference type="SAM" id="SignalP"/>
    </source>
</evidence>
<feature type="chain" id="PRO_5044284281" description="Derlin" evidence="2">
    <location>
        <begin position="18"/>
        <end position="273"/>
    </location>
</feature>
<feature type="transmembrane region" description="Helical" evidence="1">
    <location>
        <begin position="81"/>
        <end position="103"/>
    </location>
</feature>
<keyword evidence="1" id="KW-0812">Transmembrane</keyword>
<dbReference type="PANTHER" id="PTHR36974">
    <property type="entry name" value="MEMBRANE PROTEIN-RELATED"/>
    <property type="match status" value="1"/>
</dbReference>
<accession>A0AB34IU16</accession>
<reference evidence="3 4" key="1">
    <citation type="journal article" date="2024" name="Science">
        <title>Giant polyketide synthase enzymes in the biosynthesis of giant marine polyether toxins.</title>
        <authorList>
            <person name="Fallon T.R."/>
            <person name="Shende V.V."/>
            <person name="Wierzbicki I.H."/>
            <person name="Pendleton A.L."/>
            <person name="Watervoot N.F."/>
            <person name="Auber R.P."/>
            <person name="Gonzalez D.J."/>
            <person name="Wisecaver J.H."/>
            <person name="Moore B.S."/>
        </authorList>
    </citation>
    <scope>NUCLEOTIDE SEQUENCE [LARGE SCALE GENOMIC DNA]</scope>
    <source>
        <strain evidence="3 4">12B1</strain>
    </source>
</reference>
<organism evidence="3 4">
    <name type="scientific">Prymnesium parvum</name>
    <name type="common">Toxic golden alga</name>
    <dbReference type="NCBI Taxonomy" id="97485"/>
    <lineage>
        <taxon>Eukaryota</taxon>
        <taxon>Haptista</taxon>
        <taxon>Haptophyta</taxon>
        <taxon>Prymnesiophyceae</taxon>
        <taxon>Prymnesiales</taxon>
        <taxon>Prymnesiaceae</taxon>
        <taxon>Prymnesium</taxon>
    </lineage>
</organism>
<proteinExistence type="predicted"/>